<comment type="function">
    <text evidence="5">Forms part of the polypeptide exit tunnel.</text>
</comment>
<dbReference type="GO" id="GO:0005840">
    <property type="term" value="C:ribosome"/>
    <property type="evidence" value="ECO:0007669"/>
    <property type="project" value="UniProtKB-KW"/>
</dbReference>
<feature type="region of interest" description="Disordered" evidence="6">
    <location>
        <begin position="64"/>
        <end position="94"/>
    </location>
</feature>
<dbReference type="Pfam" id="PF00573">
    <property type="entry name" value="Ribosomal_L4"/>
    <property type="match status" value="1"/>
</dbReference>
<dbReference type="EMBL" id="NRRL01000002">
    <property type="protein sequence ID" value="MBK1666862.1"/>
    <property type="molecule type" value="Genomic_DNA"/>
</dbReference>
<dbReference type="NCBIfam" id="TIGR03953">
    <property type="entry name" value="rplD_bact"/>
    <property type="match status" value="1"/>
</dbReference>
<name>A0ABS1DAB2_9PROT</name>
<dbReference type="InterPro" id="IPR023574">
    <property type="entry name" value="Ribosomal_uL4_dom_sf"/>
</dbReference>
<comment type="similarity">
    <text evidence="1 5">Belongs to the universal ribosomal protein uL4 family.</text>
</comment>
<dbReference type="InterPro" id="IPR013005">
    <property type="entry name" value="Ribosomal_uL4-like"/>
</dbReference>
<keyword evidence="8" id="KW-1185">Reference proteome</keyword>
<keyword evidence="5" id="KW-0699">rRNA-binding</keyword>
<keyword evidence="2 5" id="KW-0689">Ribosomal protein</keyword>
<dbReference type="PANTHER" id="PTHR10746:SF6">
    <property type="entry name" value="LARGE RIBOSOMAL SUBUNIT PROTEIN UL4M"/>
    <property type="match status" value="1"/>
</dbReference>
<dbReference type="HAMAP" id="MF_01328_B">
    <property type="entry name" value="Ribosomal_uL4_B"/>
    <property type="match status" value="1"/>
</dbReference>
<comment type="caution">
    <text evidence="7">The sequence shown here is derived from an EMBL/GenBank/DDBJ whole genome shotgun (WGS) entry which is preliminary data.</text>
</comment>
<dbReference type="Gene3D" id="3.40.1370.10">
    <property type="match status" value="1"/>
</dbReference>
<comment type="subunit">
    <text evidence="5">Part of the 50S ribosomal subunit.</text>
</comment>
<feature type="compositionally biased region" description="Basic residues" evidence="6">
    <location>
        <begin position="64"/>
        <end position="76"/>
    </location>
</feature>
<keyword evidence="3 5" id="KW-0687">Ribonucleoprotein</keyword>
<evidence type="ECO:0000256" key="1">
    <source>
        <dbReference type="ARBA" id="ARBA00010528"/>
    </source>
</evidence>
<protein>
    <recommendedName>
        <fullName evidence="4 5">Large ribosomal subunit protein uL4</fullName>
    </recommendedName>
</protein>
<evidence type="ECO:0000256" key="3">
    <source>
        <dbReference type="ARBA" id="ARBA00023274"/>
    </source>
</evidence>
<dbReference type="RefSeq" id="WP_200338914.1">
    <property type="nucleotide sequence ID" value="NZ_NRRL01000002.1"/>
</dbReference>
<evidence type="ECO:0000256" key="4">
    <source>
        <dbReference type="ARBA" id="ARBA00035244"/>
    </source>
</evidence>
<organism evidence="7 8">
    <name type="scientific">Rhodovibrio sodomensis</name>
    <dbReference type="NCBI Taxonomy" id="1088"/>
    <lineage>
        <taxon>Bacteria</taxon>
        <taxon>Pseudomonadati</taxon>
        <taxon>Pseudomonadota</taxon>
        <taxon>Alphaproteobacteria</taxon>
        <taxon>Rhodospirillales</taxon>
        <taxon>Rhodovibrionaceae</taxon>
        <taxon>Rhodovibrio</taxon>
    </lineage>
</organism>
<reference evidence="7 8" key="1">
    <citation type="journal article" date="2020" name="Microorganisms">
        <title>Osmotic Adaptation and Compatible Solute Biosynthesis of Phototrophic Bacteria as Revealed from Genome Analyses.</title>
        <authorList>
            <person name="Imhoff J.F."/>
            <person name="Rahn T."/>
            <person name="Kunzel S."/>
            <person name="Keller A."/>
            <person name="Neulinger S.C."/>
        </authorList>
    </citation>
    <scope>NUCLEOTIDE SEQUENCE [LARGE SCALE GENOMIC DNA]</scope>
    <source>
        <strain evidence="7 8">DSM 9895</strain>
    </source>
</reference>
<dbReference type="PANTHER" id="PTHR10746">
    <property type="entry name" value="50S RIBOSOMAL PROTEIN L4"/>
    <property type="match status" value="1"/>
</dbReference>
<accession>A0ABS1DAB2</accession>
<comment type="function">
    <text evidence="5">One of the primary rRNA binding proteins, this protein initially binds near the 5'-end of the 23S rRNA. It is important during the early stages of 50S assembly. It makes multiple contacts with different domains of the 23S rRNA in the assembled 50S subunit and ribosome.</text>
</comment>
<dbReference type="SUPFAM" id="SSF52166">
    <property type="entry name" value="Ribosomal protein L4"/>
    <property type="match status" value="1"/>
</dbReference>
<evidence type="ECO:0000313" key="8">
    <source>
        <dbReference type="Proteomes" id="UP001296873"/>
    </source>
</evidence>
<proteinExistence type="inferred from homology"/>
<evidence type="ECO:0000256" key="2">
    <source>
        <dbReference type="ARBA" id="ARBA00022980"/>
    </source>
</evidence>
<keyword evidence="5" id="KW-0694">RNA-binding</keyword>
<dbReference type="Proteomes" id="UP001296873">
    <property type="component" value="Unassembled WGS sequence"/>
</dbReference>
<evidence type="ECO:0000256" key="5">
    <source>
        <dbReference type="HAMAP-Rule" id="MF_01328"/>
    </source>
</evidence>
<evidence type="ECO:0000256" key="6">
    <source>
        <dbReference type="SAM" id="MobiDB-lite"/>
    </source>
</evidence>
<dbReference type="InterPro" id="IPR002136">
    <property type="entry name" value="Ribosomal_uL4"/>
</dbReference>
<gene>
    <name evidence="5" type="primary">rplD</name>
    <name evidence="7" type="ORF">CKO28_02235</name>
</gene>
<evidence type="ECO:0000313" key="7">
    <source>
        <dbReference type="EMBL" id="MBK1666862.1"/>
    </source>
</evidence>
<sequence length="206" mass="22413">MKCPVTTLDNKTAGDIELSDSVFAQPVRKDILTRVVNWQLAKRRAGTASTQNRSEVTTSKTKIYRQKGTGRARHGSRNANIFRGGGVAHGPRPRSFAHDLPKKVRRLGLKVALSAKAAEGKLIVLDQAAAESPRTKELQKRLESMGVSNALVIGGEQLDQNFSLAARNIVGIDVLPQVGANVHDILRHDQLVLTKEAVQALEARLT</sequence>